<name>A0A415DWV1_9FIRM</name>
<dbReference type="PANTHER" id="PTHR30548">
    <property type="entry name" value="2-HYDROXYGLUTARYL-COA DEHYDRATASE, D-COMPONENT-RELATED"/>
    <property type="match status" value="1"/>
</dbReference>
<proteinExistence type="inferred from homology"/>
<dbReference type="RefSeq" id="WP_118336303.1">
    <property type="nucleotide sequence ID" value="NZ_AP025567.1"/>
</dbReference>
<dbReference type="GO" id="GO:0016836">
    <property type="term" value="F:hydro-lyase activity"/>
    <property type="evidence" value="ECO:0007669"/>
    <property type="project" value="UniProtKB-ARBA"/>
</dbReference>
<evidence type="ECO:0000313" key="4">
    <source>
        <dbReference type="EMBL" id="RHJ85101.1"/>
    </source>
</evidence>
<reference evidence="4 5" key="1">
    <citation type="submission" date="2018-08" db="EMBL/GenBank/DDBJ databases">
        <title>A genome reference for cultivated species of the human gut microbiota.</title>
        <authorList>
            <person name="Zou Y."/>
            <person name="Xue W."/>
            <person name="Luo G."/>
        </authorList>
    </citation>
    <scope>NUCLEOTIDE SEQUENCE [LARGE SCALE GENOMIC DNA]</scope>
    <source>
        <strain evidence="4 5">AM07-24</strain>
    </source>
</reference>
<organism evidence="4 5">
    <name type="scientific">Emergencia timonensis</name>
    <dbReference type="NCBI Taxonomy" id="1776384"/>
    <lineage>
        <taxon>Bacteria</taxon>
        <taxon>Bacillati</taxon>
        <taxon>Bacillota</taxon>
        <taxon>Clostridia</taxon>
        <taxon>Peptostreptococcales</taxon>
        <taxon>Anaerovoracaceae</taxon>
        <taxon>Emergencia</taxon>
    </lineage>
</organism>
<gene>
    <name evidence="4" type="ORF">DW099_15475</name>
</gene>
<dbReference type="Pfam" id="PF06050">
    <property type="entry name" value="HGD-D"/>
    <property type="match status" value="1"/>
</dbReference>
<evidence type="ECO:0000313" key="5">
    <source>
        <dbReference type="Proteomes" id="UP000284841"/>
    </source>
</evidence>
<keyword evidence="5" id="KW-1185">Reference proteome</keyword>
<keyword evidence="3" id="KW-0411">Iron-sulfur</keyword>
<dbReference type="OrthoDB" id="2016792at2"/>
<keyword evidence="3" id="KW-0408">Iron</keyword>
<dbReference type="EMBL" id="QRMS01000005">
    <property type="protein sequence ID" value="RHJ85101.1"/>
    <property type="molecule type" value="Genomic_DNA"/>
</dbReference>
<evidence type="ECO:0000256" key="1">
    <source>
        <dbReference type="ARBA" id="ARBA00001966"/>
    </source>
</evidence>
<dbReference type="InterPro" id="IPR010327">
    <property type="entry name" value="FldB/FldC_alpha/beta"/>
</dbReference>
<sequence length="512" mass="59222">MGKELGSGRLGELYNGKKARKRREWRGFKDTWYAYTQWLKIWKVLIKFMAKPRNIKGFFRYRWMLNYLAVPDFFDRHTEGMRGEQLRMAHTGLGLIVADMCEMVNTVFKADPRIGNDKELSNRIVLFDENMMSEIMNGFPNLQWVSVEVPAIYTSAMMNQTGVSHYIDVTSEYGVPGDVCPMPAAELGLAIDDDFPLIGKCAVQCNTTCDGSAMGNGIEARRFKIPTFQLAVPIRHTQESVQEYAADEIKNAIHFIEEQTGETFDWDAFFASMKRFNKESQHAKEWLEISRTPYPQVIGDNLALYRYGVYQAAGGRNDDFLKVDEKLTALAMQAFERKAPVVKEVRHRAITWGVQAAYYTAFPIWMQNCWGIVPIADMLSLVSMDEINTEDKEQAIYDLAHLYENMIMRNRSNGGYEVGVEALWRYCEYFNVDMVVMYTHMGCKAMSGYHGIFEEEARKHGIHLIWVTHNLMKPEDASRKDMRMEVNRYMRTVLREEPLDPSLEDFDDAKCW</sequence>
<accession>A0A415DWV1</accession>
<evidence type="ECO:0000256" key="2">
    <source>
        <dbReference type="ARBA" id="ARBA00005806"/>
    </source>
</evidence>
<comment type="caution">
    <text evidence="4">The sequence shown here is derived from an EMBL/GenBank/DDBJ whole genome shotgun (WGS) entry which is preliminary data.</text>
</comment>
<comment type="cofactor">
    <cofactor evidence="1">
        <name>[4Fe-4S] cluster</name>
        <dbReference type="ChEBI" id="CHEBI:49883"/>
    </cofactor>
</comment>
<keyword evidence="3" id="KW-0479">Metal-binding</keyword>
<protein>
    <submittedName>
        <fullName evidence="4">2-hydroxyacyl-CoA dehydratase</fullName>
    </submittedName>
</protein>
<dbReference type="Proteomes" id="UP000284841">
    <property type="component" value="Unassembled WGS sequence"/>
</dbReference>
<dbReference type="Gene3D" id="3.40.50.11900">
    <property type="match status" value="1"/>
</dbReference>
<comment type="similarity">
    <text evidence="2">Belongs to the FldB/FldC dehydratase alpha/beta subunit family.</text>
</comment>
<dbReference type="STRING" id="1776384.GCA_900086585_00102"/>
<evidence type="ECO:0000256" key="3">
    <source>
        <dbReference type="ARBA" id="ARBA00023014"/>
    </source>
</evidence>
<dbReference type="Gene3D" id="3.40.50.11890">
    <property type="match status" value="1"/>
</dbReference>
<dbReference type="PANTHER" id="PTHR30548:SF2">
    <property type="entry name" value="2-HYDROXYACYL-COA DEHYDRATASE,D-COMPONENT"/>
    <property type="match status" value="1"/>
</dbReference>
<dbReference type="AlphaFoldDB" id="A0A415DWV1"/>
<dbReference type="GO" id="GO:0051536">
    <property type="term" value="F:iron-sulfur cluster binding"/>
    <property type="evidence" value="ECO:0007669"/>
    <property type="project" value="UniProtKB-KW"/>
</dbReference>